<evidence type="ECO:0000313" key="2">
    <source>
        <dbReference type="EMBL" id="KAK4206759.1"/>
    </source>
</evidence>
<comment type="caution">
    <text evidence="2">The sequence shown here is derived from an EMBL/GenBank/DDBJ whole genome shotgun (WGS) entry which is preliminary data.</text>
</comment>
<reference evidence="2" key="2">
    <citation type="submission" date="2023-05" db="EMBL/GenBank/DDBJ databases">
        <authorList>
            <consortium name="Lawrence Berkeley National Laboratory"/>
            <person name="Steindorff A."/>
            <person name="Hensen N."/>
            <person name="Bonometti L."/>
            <person name="Westerberg I."/>
            <person name="Brannstrom I.O."/>
            <person name="Guillou S."/>
            <person name="Cros-Aarteil S."/>
            <person name="Calhoun S."/>
            <person name="Haridas S."/>
            <person name="Kuo A."/>
            <person name="Mondo S."/>
            <person name="Pangilinan J."/>
            <person name="Riley R."/>
            <person name="Labutti K."/>
            <person name="Andreopoulos B."/>
            <person name="Lipzen A."/>
            <person name="Chen C."/>
            <person name="Yanf M."/>
            <person name="Daum C."/>
            <person name="Ng V."/>
            <person name="Clum A."/>
            <person name="Ohm R."/>
            <person name="Martin F."/>
            <person name="Silar P."/>
            <person name="Natvig D."/>
            <person name="Lalanne C."/>
            <person name="Gautier V."/>
            <person name="Ament-Velasquez S.L."/>
            <person name="Kruys A."/>
            <person name="Hutchinson M.I."/>
            <person name="Powell A.J."/>
            <person name="Barry K."/>
            <person name="Miller A.N."/>
            <person name="Grigoriev I.V."/>
            <person name="Debuchy R."/>
            <person name="Gladieux P."/>
            <person name="Thoren M.H."/>
            <person name="Johannesson H."/>
        </authorList>
    </citation>
    <scope>NUCLEOTIDE SEQUENCE</scope>
    <source>
        <strain evidence="2">PSN293</strain>
    </source>
</reference>
<accession>A0AAN6XU52</accession>
<name>A0AAN6XU52_9PEZI</name>
<sequence>RGNLADMEVGRIFWARSGLGTASAPDFWKTLHNGDVTIYRSEIESLSNTGVVNLKNGVSVQSDMVIACTGFEKPYRPFSKELREELGLSYSVNQVTRWAELDARGNLVVDEKLLFLKENTPPLQPLALPLGKSGNESEPAFSADAEP</sequence>
<proteinExistence type="predicted"/>
<keyword evidence="3" id="KW-1185">Reference proteome</keyword>
<organism evidence="2 3">
    <name type="scientific">Rhypophila decipiens</name>
    <dbReference type="NCBI Taxonomy" id="261697"/>
    <lineage>
        <taxon>Eukaryota</taxon>
        <taxon>Fungi</taxon>
        <taxon>Dikarya</taxon>
        <taxon>Ascomycota</taxon>
        <taxon>Pezizomycotina</taxon>
        <taxon>Sordariomycetes</taxon>
        <taxon>Sordariomycetidae</taxon>
        <taxon>Sordariales</taxon>
        <taxon>Naviculisporaceae</taxon>
        <taxon>Rhypophila</taxon>
    </lineage>
</organism>
<evidence type="ECO:0000313" key="3">
    <source>
        <dbReference type="Proteomes" id="UP001301769"/>
    </source>
</evidence>
<dbReference type="EMBL" id="MU858355">
    <property type="protein sequence ID" value="KAK4206759.1"/>
    <property type="molecule type" value="Genomic_DNA"/>
</dbReference>
<feature type="non-terminal residue" evidence="2">
    <location>
        <position position="1"/>
    </location>
</feature>
<evidence type="ECO:0000256" key="1">
    <source>
        <dbReference type="SAM" id="MobiDB-lite"/>
    </source>
</evidence>
<gene>
    <name evidence="2" type="ORF">QBC37DRAFT_300134</name>
</gene>
<reference evidence="2" key="1">
    <citation type="journal article" date="2023" name="Mol. Phylogenet. Evol.">
        <title>Genome-scale phylogeny and comparative genomics of the fungal order Sordariales.</title>
        <authorList>
            <person name="Hensen N."/>
            <person name="Bonometti L."/>
            <person name="Westerberg I."/>
            <person name="Brannstrom I.O."/>
            <person name="Guillou S."/>
            <person name="Cros-Aarteil S."/>
            <person name="Calhoun S."/>
            <person name="Haridas S."/>
            <person name="Kuo A."/>
            <person name="Mondo S."/>
            <person name="Pangilinan J."/>
            <person name="Riley R."/>
            <person name="LaButti K."/>
            <person name="Andreopoulos B."/>
            <person name="Lipzen A."/>
            <person name="Chen C."/>
            <person name="Yan M."/>
            <person name="Daum C."/>
            <person name="Ng V."/>
            <person name="Clum A."/>
            <person name="Steindorff A."/>
            <person name="Ohm R.A."/>
            <person name="Martin F."/>
            <person name="Silar P."/>
            <person name="Natvig D.O."/>
            <person name="Lalanne C."/>
            <person name="Gautier V."/>
            <person name="Ament-Velasquez S.L."/>
            <person name="Kruys A."/>
            <person name="Hutchinson M.I."/>
            <person name="Powell A.J."/>
            <person name="Barry K."/>
            <person name="Miller A.N."/>
            <person name="Grigoriev I.V."/>
            <person name="Debuchy R."/>
            <person name="Gladieux P."/>
            <person name="Hiltunen Thoren M."/>
            <person name="Johannesson H."/>
        </authorList>
    </citation>
    <scope>NUCLEOTIDE SEQUENCE</scope>
    <source>
        <strain evidence="2">PSN293</strain>
    </source>
</reference>
<dbReference type="AlphaFoldDB" id="A0AAN6XU52"/>
<feature type="region of interest" description="Disordered" evidence="1">
    <location>
        <begin position="124"/>
        <end position="147"/>
    </location>
</feature>
<dbReference type="Proteomes" id="UP001301769">
    <property type="component" value="Unassembled WGS sequence"/>
</dbReference>
<protein>
    <submittedName>
        <fullName evidence="2">Uncharacterized protein</fullName>
    </submittedName>
</protein>